<sequence length="301" mass="33136">MVICNSYIVIVAHAYNASNLVVVPDAQLFFFLRPDNVLCHERATGAAMLYFDNYFDPVPPIKIEGEINDKTLSTLKKKIARCVNVGQKLLMLDINSPGGDAYAALSIMELMKSCKDVEFLTVVSGLAASAAALIFACGTKGKRYMAPNGRLLIHSVQSDIGMVNMREFGEEFAEIHTLNEALCQMASEKSGNVNLLSDLVEQAGTDKYLCAPECFELGICDHLHIPCIRATTTIDVDTMDANEEQDLNRQVLKQFKKLAGAKTQANPSAHATRSRKALRRSYLKIAKRGRAHLIQRPAASR</sequence>
<protein>
    <recommendedName>
        <fullName evidence="3">Protease</fullName>
    </recommendedName>
</protein>
<dbReference type="GO" id="GO:0006515">
    <property type="term" value="P:protein quality control for misfolded or incompletely synthesized proteins"/>
    <property type="evidence" value="ECO:0007669"/>
    <property type="project" value="TreeGrafter"/>
</dbReference>
<evidence type="ECO:0000313" key="2">
    <source>
        <dbReference type="EMBL" id="QHU15347.1"/>
    </source>
</evidence>
<dbReference type="SUPFAM" id="SSF52096">
    <property type="entry name" value="ClpP/crotonase"/>
    <property type="match status" value="1"/>
</dbReference>
<dbReference type="PANTHER" id="PTHR10381:SF11">
    <property type="entry name" value="ATP-DEPENDENT CLP PROTEASE PROTEOLYTIC SUBUNIT, MITOCHONDRIAL"/>
    <property type="match status" value="1"/>
</dbReference>
<dbReference type="GO" id="GO:0004176">
    <property type="term" value="F:ATP-dependent peptidase activity"/>
    <property type="evidence" value="ECO:0007669"/>
    <property type="project" value="InterPro"/>
</dbReference>
<dbReference type="GO" id="GO:0051117">
    <property type="term" value="F:ATPase binding"/>
    <property type="evidence" value="ECO:0007669"/>
    <property type="project" value="TreeGrafter"/>
</dbReference>
<name>A0A6C0KF05_9ZZZZ</name>
<dbReference type="InterPro" id="IPR023562">
    <property type="entry name" value="ClpP/TepA"/>
</dbReference>
<organism evidence="2">
    <name type="scientific">viral metagenome</name>
    <dbReference type="NCBI Taxonomy" id="1070528"/>
    <lineage>
        <taxon>unclassified sequences</taxon>
        <taxon>metagenomes</taxon>
        <taxon>organismal metagenomes</taxon>
    </lineage>
</organism>
<dbReference type="PANTHER" id="PTHR10381">
    <property type="entry name" value="ATP-DEPENDENT CLP PROTEASE PROTEOLYTIC SUBUNIT"/>
    <property type="match status" value="1"/>
</dbReference>
<comment type="similarity">
    <text evidence="1">Belongs to the peptidase S14 family.</text>
</comment>
<dbReference type="AlphaFoldDB" id="A0A6C0KF05"/>
<evidence type="ECO:0000256" key="1">
    <source>
        <dbReference type="ARBA" id="ARBA00007039"/>
    </source>
</evidence>
<dbReference type="InterPro" id="IPR001907">
    <property type="entry name" value="ClpP"/>
</dbReference>
<dbReference type="GO" id="GO:0004252">
    <property type="term" value="F:serine-type endopeptidase activity"/>
    <property type="evidence" value="ECO:0007669"/>
    <property type="project" value="InterPro"/>
</dbReference>
<evidence type="ECO:0008006" key="3">
    <source>
        <dbReference type="Google" id="ProtNLM"/>
    </source>
</evidence>
<dbReference type="InterPro" id="IPR029045">
    <property type="entry name" value="ClpP/crotonase-like_dom_sf"/>
</dbReference>
<dbReference type="GO" id="GO:0009368">
    <property type="term" value="C:endopeptidase Clp complex"/>
    <property type="evidence" value="ECO:0007669"/>
    <property type="project" value="TreeGrafter"/>
</dbReference>
<dbReference type="EMBL" id="MN740855">
    <property type="protein sequence ID" value="QHU15347.1"/>
    <property type="molecule type" value="Genomic_DNA"/>
</dbReference>
<dbReference type="Pfam" id="PF00574">
    <property type="entry name" value="CLP_protease"/>
    <property type="match status" value="1"/>
</dbReference>
<reference evidence="2" key="1">
    <citation type="journal article" date="2020" name="Nature">
        <title>Giant virus diversity and host interactions through global metagenomics.</title>
        <authorList>
            <person name="Schulz F."/>
            <person name="Roux S."/>
            <person name="Paez-Espino D."/>
            <person name="Jungbluth S."/>
            <person name="Walsh D.A."/>
            <person name="Denef V.J."/>
            <person name="McMahon K.D."/>
            <person name="Konstantinidis K.T."/>
            <person name="Eloe-Fadrosh E.A."/>
            <person name="Kyrpides N.C."/>
            <person name="Woyke T."/>
        </authorList>
    </citation>
    <scope>NUCLEOTIDE SEQUENCE</scope>
    <source>
        <strain evidence="2">GVMAG-S-1103017-68</strain>
    </source>
</reference>
<proteinExistence type="inferred from homology"/>
<dbReference type="Gene3D" id="3.90.226.10">
    <property type="entry name" value="2-enoyl-CoA Hydratase, Chain A, domain 1"/>
    <property type="match status" value="1"/>
</dbReference>
<accession>A0A6C0KF05</accession>
<dbReference type="PRINTS" id="PR00127">
    <property type="entry name" value="CLPPROTEASEP"/>
</dbReference>